<proteinExistence type="predicted"/>
<reference evidence="1" key="1">
    <citation type="submission" date="2023-03" db="EMBL/GenBank/DDBJ databases">
        <title>Massive genome expansion in bonnet fungi (Mycena s.s.) driven by repeated elements and novel gene families across ecological guilds.</title>
        <authorList>
            <consortium name="Lawrence Berkeley National Laboratory"/>
            <person name="Harder C.B."/>
            <person name="Miyauchi S."/>
            <person name="Viragh M."/>
            <person name="Kuo A."/>
            <person name="Thoen E."/>
            <person name="Andreopoulos B."/>
            <person name="Lu D."/>
            <person name="Skrede I."/>
            <person name="Drula E."/>
            <person name="Henrissat B."/>
            <person name="Morin E."/>
            <person name="Kohler A."/>
            <person name="Barry K."/>
            <person name="LaButti K."/>
            <person name="Morin E."/>
            <person name="Salamov A."/>
            <person name="Lipzen A."/>
            <person name="Mereny Z."/>
            <person name="Hegedus B."/>
            <person name="Baldrian P."/>
            <person name="Stursova M."/>
            <person name="Weitz H."/>
            <person name="Taylor A."/>
            <person name="Grigoriev I.V."/>
            <person name="Nagy L.G."/>
            <person name="Martin F."/>
            <person name="Kauserud H."/>
        </authorList>
    </citation>
    <scope>NUCLEOTIDE SEQUENCE</scope>
    <source>
        <strain evidence="1">CBHHK067</strain>
    </source>
</reference>
<comment type="caution">
    <text evidence="1">The sequence shown here is derived from an EMBL/GenBank/DDBJ whole genome shotgun (WGS) entry which is preliminary data.</text>
</comment>
<dbReference type="EMBL" id="JARKIE010000213">
    <property type="protein sequence ID" value="KAJ7665746.1"/>
    <property type="molecule type" value="Genomic_DNA"/>
</dbReference>
<protein>
    <submittedName>
        <fullName evidence="1">Uncharacterized protein</fullName>
    </submittedName>
</protein>
<dbReference type="Proteomes" id="UP001221757">
    <property type="component" value="Unassembled WGS sequence"/>
</dbReference>
<dbReference type="AlphaFoldDB" id="A0AAD7CW17"/>
<evidence type="ECO:0000313" key="1">
    <source>
        <dbReference type="EMBL" id="KAJ7665746.1"/>
    </source>
</evidence>
<keyword evidence="2" id="KW-1185">Reference proteome</keyword>
<evidence type="ECO:0000313" key="2">
    <source>
        <dbReference type="Proteomes" id="UP001221757"/>
    </source>
</evidence>
<sequence>MKRFWKWHRGSAVHMEIGRKYKEDPLRADREKEKGWSTREKKNKGDYIVVMGTRRSCNI</sequence>
<gene>
    <name evidence="1" type="ORF">B0H17DRAFT_286074</name>
</gene>
<name>A0AAD7CW17_MYCRO</name>
<organism evidence="1 2">
    <name type="scientific">Mycena rosella</name>
    <name type="common">Pink bonnet</name>
    <name type="synonym">Agaricus rosellus</name>
    <dbReference type="NCBI Taxonomy" id="1033263"/>
    <lineage>
        <taxon>Eukaryota</taxon>
        <taxon>Fungi</taxon>
        <taxon>Dikarya</taxon>
        <taxon>Basidiomycota</taxon>
        <taxon>Agaricomycotina</taxon>
        <taxon>Agaricomycetes</taxon>
        <taxon>Agaricomycetidae</taxon>
        <taxon>Agaricales</taxon>
        <taxon>Marasmiineae</taxon>
        <taxon>Mycenaceae</taxon>
        <taxon>Mycena</taxon>
    </lineage>
</organism>
<accession>A0AAD7CW17</accession>